<dbReference type="AlphaFoldDB" id="A0A9X4KZN2"/>
<sequence>MSAQAVNIILDTDIGPDCDDAGAVAVLHTLADLGEARIAGMMHCTSSRWGAGCLDAINAYYGRPEIPIGTLQEPGFLDHDRYETYNKALALQYDNRYRGVQAAPDAIQLYRRLLAEAADASIVIAAIGPLRNLAGLLQSEPDAISPLSGIELVERKVKETVAMGGHFPFGREWNFEMAPDAARLVAAAWPTPIIFAGYEIGSAVLTGRSLLADTPSQHPVRQAYERFGLADGVRPSWDLIAVMVAVRGLRDGWRLSESGCVLIEPDGANRWMPGEGSHRYLIFDTDPAHIEHLLERWLVGKIKSR</sequence>
<evidence type="ECO:0000313" key="3">
    <source>
        <dbReference type="Proteomes" id="UP001153404"/>
    </source>
</evidence>
<evidence type="ECO:0000313" key="2">
    <source>
        <dbReference type="EMBL" id="MDG0813783.1"/>
    </source>
</evidence>
<dbReference type="Gene3D" id="3.90.245.10">
    <property type="entry name" value="Ribonucleoside hydrolase-like"/>
    <property type="match status" value="1"/>
</dbReference>
<dbReference type="InterPro" id="IPR036452">
    <property type="entry name" value="Ribo_hydro-like"/>
</dbReference>
<keyword evidence="2" id="KW-0378">Hydrolase</keyword>
<name>A0A9X4KZN2_9BACL</name>
<protein>
    <submittedName>
        <fullName evidence="2">Nucleoside hydrolase</fullName>
    </submittedName>
</protein>
<dbReference type="PANTHER" id="PTHR43264:SF1">
    <property type="entry name" value="INOSINE_URIDINE-PREFERRING NUCLEOSIDE HYDROLASE DOMAIN-CONTAINING PROTEIN"/>
    <property type="match status" value="1"/>
</dbReference>
<organism evidence="2 3">
    <name type="scientific">Cohnella rhizosphaerae</name>
    <dbReference type="NCBI Taxonomy" id="1457232"/>
    <lineage>
        <taxon>Bacteria</taxon>
        <taxon>Bacillati</taxon>
        <taxon>Bacillota</taxon>
        <taxon>Bacilli</taxon>
        <taxon>Bacillales</taxon>
        <taxon>Paenibacillaceae</taxon>
        <taxon>Cohnella</taxon>
    </lineage>
</organism>
<accession>A0A9X4KZN2</accession>
<keyword evidence="3" id="KW-1185">Reference proteome</keyword>
<dbReference type="EMBL" id="JAPDIA010000008">
    <property type="protein sequence ID" value="MDG0813783.1"/>
    <property type="molecule type" value="Genomic_DNA"/>
</dbReference>
<proteinExistence type="predicted"/>
<dbReference type="GO" id="GO:0016799">
    <property type="term" value="F:hydrolase activity, hydrolyzing N-glycosyl compounds"/>
    <property type="evidence" value="ECO:0007669"/>
    <property type="project" value="InterPro"/>
</dbReference>
<dbReference type="PANTHER" id="PTHR43264">
    <property type="match status" value="1"/>
</dbReference>
<evidence type="ECO:0000259" key="1">
    <source>
        <dbReference type="Pfam" id="PF01156"/>
    </source>
</evidence>
<dbReference type="SUPFAM" id="SSF53590">
    <property type="entry name" value="Nucleoside hydrolase"/>
    <property type="match status" value="1"/>
</dbReference>
<dbReference type="Pfam" id="PF01156">
    <property type="entry name" value="IU_nuc_hydro"/>
    <property type="match status" value="1"/>
</dbReference>
<comment type="caution">
    <text evidence="2">The sequence shown here is derived from an EMBL/GenBank/DDBJ whole genome shotgun (WGS) entry which is preliminary data.</text>
</comment>
<gene>
    <name evidence="2" type="ORF">OMP40_34235</name>
</gene>
<dbReference type="RefSeq" id="WP_277537964.1">
    <property type="nucleotide sequence ID" value="NZ_JAPDIA010000008.1"/>
</dbReference>
<reference evidence="2" key="1">
    <citation type="submission" date="2022-10" db="EMBL/GenBank/DDBJ databases">
        <title>Comparative genomic analysis of Cohnella hashimotonis sp. nov., isolated from the International Space Station.</title>
        <authorList>
            <person name="Simpson A."/>
            <person name="Venkateswaran K."/>
        </authorList>
    </citation>
    <scope>NUCLEOTIDE SEQUENCE</scope>
    <source>
        <strain evidence="2">DSM 28161</strain>
    </source>
</reference>
<dbReference type="Proteomes" id="UP001153404">
    <property type="component" value="Unassembled WGS sequence"/>
</dbReference>
<dbReference type="InterPro" id="IPR001910">
    <property type="entry name" value="Inosine/uridine_hydrolase_dom"/>
</dbReference>
<feature type="domain" description="Inosine/uridine-preferring nucleoside hydrolase" evidence="1">
    <location>
        <begin position="8"/>
        <end position="246"/>
    </location>
</feature>